<feature type="domain" description="Chromo" evidence="3">
    <location>
        <begin position="152"/>
        <end position="217"/>
    </location>
</feature>
<evidence type="ECO:0000313" key="5">
    <source>
        <dbReference type="Proteomes" id="UP000002762"/>
    </source>
</evidence>
<evidence type="ECO:0000256" key="1">
    <source>
        <dbReference type="ARBA" id="ARBA00011353"/>
    </source>
</evidence>
<protein>
    <recommendedName>
        <fullName evidence="3">Chromo domain-containing protein</fullName>
    </recommendedName>
</protein>
<organism evidence="4 5">
    <name type="scientific">Beauveria bassiana (strain ARSEF 2860)</name>
    <name type="common">White muscardine disease fungus</name>
    <name type="synonym">Tritirachium shiotae</name>
    <dbReference type="NCBI Taxonomy" id="655819"/>
    <lineage>
        <taxon>Eukaryota</taxon>
        <taxon>Fungi</taxon>
        <taxon>Dikarya</taxon>
        <taxon>Ascomycota</taxon>
        <taxon>Pezizomycotina</taxon>
        <taxon>Sordariomycetes</taxon>
        <taxon>Hypocreomycetidae</taxon>
        <taxon>Hypocreales</taxon>
        <taxon>Cordycipitaceae</taxon>
        <taxon>Beauveria</taxon>
    </lineage>
</organism>
<feature type="region of interest" description="Disordered" evidence="2">
    <location>
        <begin position="1"/>
        <end position="81"/>
    </location>
</feature>
<sequence>MASLIRILNPSSTEQAHQSEEALPNEAEQPEEPARPSGSASPTAPMSPGGPTLMGNANSLPDRSGHGASTREPQLNTTDANQLVHYNGRKWEYESYEWLEAGILSLNLKPVGSNSANELVREAYLQSDNPDQLLRLWKATPRPVYVPDPSLYEIFAVLRHREVKNGKGERAIWLQVQWTGFSKKDTTWEAEAYVKQVASGVLNEYWSKKRAKRTAKISKRVRPQRQAR</sequence>
<dbReference type="InterPro" id="IPR023780">
    <property type="entry name" value="Chromo_domain"/>
</dbReference>
<reference evidence="4 5" key="1">
    <citation type="journal article" date="2012" name="Sci. Rep.">
        <title>Genomic perspectives on the evolution of fungal entomopathogenicity in Beauveria bassiana.</title>
        <authorList>
            <person name="Xiao G."/>
            <person name="Ying S.H."/>
            <person name="Zheng P."/>
            <person name="Wang Z.L."/>
            <person name="Zhang S."/>
            <person name="Xie X.Q."/>
            <person name="Shang Y."/>
            <person name="St Leger R.J."/>
            <person name="Zhao G.P."/>
            <person name="Wang C."/>
            <person name="Feng M.G."/>
        </authorList>
    </citation>
    <scope>NUCLEOTIDE SEQUENCE [LARGE SCALE GENOMIC DNA]</scope>
    <source>
        <strain evidence="4 5">ARSEF 2860</strain>
    </source>
</reference>
<accession>J5J4P1</accession>
<name>J5J4P1_BEAB2</name>
<dbReference type="InterPro" id="IPR016197">
    <property type="entry name" value="Chromo-like_dom_sf"/>
</dbReference>
<evidence type="ECO:0000259" key="3">
    <source>
        <dbReference type="PROSITE" id="PS50013"/>
    </source>
</evidence>
<gene>
    <name evidence="4" type="ORF">BBA_09400</name>
</gene>
<dbReference type="OrthoDB" id="433924at2759"/>
<dbReference type="InParanoid" id="J5J4P1"/>
<dbReference type="AlphaFoldDB" id="J5J4P1"/>
<keyword evidence="5" id="KW-1185">Reference proteome</keyword>
<dbReference type="Pfam" id="PF00385">
    <property type="entry name" value="Chromo"/>
    <property type="match status" value="1"/>
</dbReference>
<evidence type="ECO:0000256" key="2">
    <source>
        <dbReference type="SAM" id="MobiDB-lite"/>
    </source>
</evidence>
<dbReference type="SUPFAM" id="SSF54160">
    <property type="entry name" value="Chromo domain-like"/>
    <property type="match status" value="1"/>
</dbReference>
<dbReference type="GeneID" id="19892412"/>
<dbReference type="InterPro" id="IPR000953">
    <property type="entry name" value="Chromo/chromo_shadow_dom"/>
</dbReference>
<dbReference type="PROSITE" id="PS50013">
    <property type="entry name" value="CHROMO_2"/>
    <property type="match status" value="1"/>
</dbReference>
<evidence type="ECO:0000313" key="4">
    <source>
        <dbReference type="EMBL" id="EJP61628.1"/>
    </source>
</evidence>
<dbReference type="RefSeq" id="XP_008602719.1">
    <property type="nucleotide sequence ID" value="XM_008604497.1"/>
</dbReference>
<dbReference type="Proteomes" id="UP000002762">
    <property type="component" value="Unassembled WGS sequence"/>
</dbReference>
<dbReference type="EMBL" id="JH725202">
    <property type="protein sequence ID" value="EJP61628.1"/>
    <property type="molecule type" value="Genomic_DNA"/>
</dbReference>
<comment type="subunit">
    <text evidence="1">Component of the NuA4 histone acetyltransferase complex.</text>
</comment>
<dbReference type="CDD" id="cd00024">
    <property type="entry name" value="CD_CSD"/>
    <property type="match status" value="1"/>
</dbReference>
<dbReference type="HOGENOM" id="CLU_1214548_0_0_1"/>
<dbReference type="Gene3D" id="2.40.50.40">
    <property type="match status" value="1"/>
</dbReference>
<proteinExistence type="predicted"/>
<dbReference type="GO" id="GO:0006338">
    <property type="term" value="P:chromatin remodeling"/>
    <property type="evidence" value="ECO:0007669"/>
    <property type="project" value="UniProtKB-ARBA"/>
</dbReference>
<feature type="compositionally biased region" description="Polar residues" evidence="2">
    <location>
        <begin position="71"/>
        <end position="81"/>
    </location>
</feature>